<dbReference type="CDD" id="cd00198">
    <property type="entry name" value="vWFA"/>
    <property type="match status" value="1"/>
</dbReference>
<evidence type="ECO:0000259" key="4">
    <source>
        <dbReference type="PROSITE" id="PS50234"/>
    </source>
</evidence>
<dbReference type="AlphaFoldDB" id="A0A210PYM9"/>
<reference evidence="5 6" key="1">
    <citation type="journal article" date="2017" name="Nat. Ecol. Evol.">
        <title>Scallop genome provides insights into evolution of bilaterian karyotype and development.</title>
        <authorList>
            <person name="Wang S."/>
            <person name="Zhang J."/>
            <person name="Jiao W."/>
            <person name="Li J."/>
            <person name="Xun X."/>
            <person name="Sun Y."/>
            <person name="Guo X."/>
            <person name="Huan P."/>
            <person name="Dong B."/>
            <person name="Zhang L."/>
            <person name="Hu X."/>
            <person name="Sun X."/>
            <person name="Wang J."/>
            <person name="Zhao C."/>
            <person name="Wang Y."/>
            <person name="Wang D."/>
            <person name="Huang X."/>
            <person name="Wang R."/>
            <person name="Lv J."/>
            <person name="Li Y."/>
            <person name="Zhang Z."/>
            <person name="Liu B."/>
            <person name="Lu W."/>
            <person name="Hui Y."/>
            <person name="Liang J."/>
            <person name="Zhou Z."/>
            <person name="Hou R."/>
            <person name="Li X."/>
            <person name="Liu Y."/>
            <person name="Li H."/>
            <person name="Ning X."/>
            <person name="Lin Y."/>
            <person name="Zhao L."/>
            <person name="Xing Q."/>
            <person name="Dou J."/>
            <person name="Li Y."/>
            <person name="Mao J."/>
            <person name="Guo H."/>
            <person name="Dou H."/>
            <person name="Li T."/>
            <person name="Mu C."/>
            <person name="Jiang W."/>
            <person name="Fu Q."/>
            <person name="Fu X."/>
            <person name="Miao Y."/>
            <person name="Liu J."/>
            <person name="Yu Q."/>
            <person name="Li R."/>
            <person name="Liao H."/>
            <person name="Li X."/>
            <person name="Kong Y."/>
            <person name="Jiang Z."/>
            <person name="Chourrout D."/>
            <person name="Li R."/>
            <person name="Bao Z."/>
        </authorList>
    </citation>
    <scope>NUCLEOTIDE SEQUENCE [LARGE SCALE GENOMIC DNA]</scope>
    <source>
        <strain evidence="5 6">PY_sf001</strain>
    </source>
</reference>
<feature type="domain" description="VWFA" evidence="4">
    <location>
        <begin position="204"/>
        <end position="429"/>
    </location>
</feature>
<dbReference type="GO" id="GO:0005891">
    <property type="term" value="C:voltage-gated calcium channel complex"/>
    <property type="evidence" value="ECO:0007669"/>
    <property type="project" value="TreeGrafter"/>
</dbReference>
<evidence type="ECO:0000313" key="6">
    <source>
        <dbReference type="Proteomes" id="UP000242188"/>
    </source>
</evidence>
<keyword evidence="2" id="KW-0472">Membrane</keyword>
<dbReference type="InterPro" id="IPR002035">
    <property type="entry name" value="VWF_A"/>
</dbReference>
<evidence type="ECO:0000256" key="2">
    <source>
        <dbReference type="SAM" id="Phobius"/>
    </source>
</evidence>
<feature type="chain" id="PRO_5012306992" evidence="3">
    <location>
        <begin position="20"/>
        <end position="1185"/>
    </location>
</feature>
<organism evidence="5 6">
    <name type="scientific">Mizuhopecten yessoensis</name>
    <name type="common">Japanese scallop</name>
    <name type="synonym">Patinopecten yessoensis</name>
    <dbReference type="NCBI Taxonomy" id="6573"/>
    <lineage>
        <taxon>Eukaryota</taxon>
        <taxon>Metazoa</taxon>
        <taxon>Spiralia</taxon>
        <taxon>Lophotrochozoa</taxon>
        <taxon>Mollusca</taxon>
        <taxon>Bivalvia</taxon>
        <taxon>Autobranchia</taxon>
        <taxon>Pteriomorphia</taxon>
        <taxon>Pectinida</taxon>
        <taxon>Pectinoidea</taxon>
        <taxon>Pectinidae</taxon>
        <taxon>Mizuhopecten</taxon>
    </lineage>
</organism>
<dbReference type="OrthoDB" id="6365798at2759"/>
<dbReference type="Proteomes" id="UP000242188">
    <property type="component" value="Unassembled WGS sequence"/>
</dbReference>
<dbReference type="InterPro" id="IPR051173">
    <property type="entry name" value="Ca_channel_alpha-2/delta"/>
</dbReference>
<keyword evidence="6" id="KW-1185">Reference proteome</keyword>
<feature type="transmembrane region" description="Helical" evidence="2">
    <location>
        <begin position="1057"/>
        <end position="1081"/>
    </location>
</feature>
<dbReference type="Pfam" id="PF13519">
    <property type="entry name" value="VWA_2"/>
    <property type="match status" value="1"/>
</dbReference>
<feature type="region of interest" description="Disordered" evidence="1">
    <location>
        <begin position="1117"/>
        <end position="1185"/>
    </location>
</feature>
<dbReference type="SUPFAM" id="SSF103190">
    <property type="entry name" value="Sensory domain-like"/>
    <property type="match status" value="1"/>
</dbReference>
<evidence type="ECO:0000256" key="3">
    <source>
        <dbReference type="SAM" id="SignalP"/>
    </source>
</evidence>
<sequence length="1185" mass="131127">MDVNLQLFLALSFLCVCFCQHLNGDALASHLQKFANEGMGLKDLQAHYDSLRYDRIDVNGHDLVTKLSQEIGQKFQYLEKAAKSIKIAVEDKYNSFQSSSTFENCCDVTGTPNLKFQANISLDSPCWTVSPKSPQIKKFPSAEVGTIMKNNFDKNNNLLWQYFGGEDGTSFHFPKAKVSTTSCKSFDPRFRPYYAAAATPTAKDIVVLVDTSTSMHRTDNTDRTRLRLAKEIATTALTTLNPNDRMAVVSFNPESLKPTQGCYTNQLSLYTSDNERYLTKFIGNLDVSGGSDVILGLEAAFHYFGNSSAPSEGEERYQVILVLSDGADSPSNRNPLDIISDENAKLENRVHIMVYGIGNELNQDTVAKELLHNMTHQNRNNASAGTTKIGFFQIISNAETVRSNMGRYYSFFKSSNTDPVISAPFLDTFSRIGLLISVCLPAYDKTDPSILLGVACADVKLNDLFSDANVFNEGDSSYIFIIDRKGRTLKHPLLPLSRTVKDKYTLLDISYLERAHGTGAVIDAMKRRQTGSEVITASTRTMARGVVLSEGILTRTARSTYYYAPILNSEYSICVVVGDGAKISMLPTKNRKPGVFVYHRRDIYNDNLKSCRNFKRKATTEHSIVKFNSHAYNDIGSYLYEEENTNTVERYTKFFNGDPSTANPGFTSEVVNSIIVSIKAEEIWKTKTDLSLFIIWRYFGTNDGFIRVFPGVQLTSDYDHEVRPWWRRAKAQRGILTMTTPYIDAWGAGLVVSICQTIYIGRQDGRAHTNTDDVEGVLCCDMGLSYLYRLLIKLYPECKTGNTCMLVDNSGFIIIHPDFVDPNVKESERKDAVEEIHIVQKESDIAKDLIANSVMSRQSCADFDNHKLQYTYRIQLNAGDDHITGTGYGLWKVAGTNVFLVRKTTADVIDQCCTNIPMVSPTEKTCAGGTCECLCHTPISFDICLNENSKDGISGTCIAKTPDSSSTAKPDILDGLQDCYNPICDDRTHDFDCYSVAGCSWCVRDNRAPLAKPCCRGVDTCDFGTVLGGKQNVCAGPEDTTTTKSPSTTVSPDNLNVAVVVGAVLGSIVVILLIVIAIILYRRCSSRPRHKPSDDYLTALPSIRECPDGVVNPQYAGLNTSNLGGPPPYEDGPISHLQQQNATPNSYNAMPELTNSSTSSGASQPKYQGNINRMPPNTIPTEPKQ</sequence>
<name>A0A210PYM9_MIZYE</name>
<dbReference type="EMBL" id="NEDP02005380">
    <property type="protein sequence ID" value="OWF41600.1"/>
    <property type="molecule type" value="Genomic_DNA"/>
</dbReference>
<comment type="caution">
    <text evidence="5">The sequence shown here is derived from an EMBL/GenBank/DDBJ whole genome shotgun (WGS) entry which is preliminary data.</text>
</comment>
<evidence type="ECO:0000313" key="5">
    <source>
        <dbReference type="EMBL" id="OWF41600.1"/>
    </source>
</evidence>
<dbReference type="PANTHER" id="PTHR10166">
    <property type="entry name" value="VOLTAGE-DEPENDENT CALCIUM CHANNEL SUBUNIT ALPHA-2/DELTA-RELATED"/>
    <property type="match status" value="1"/>
</dbReference>
<dbReference type="STRING" id="6573.A0A210PYM9"/>
<gene>
    <name evidence="5" type="ORF">KP79_PYT16381</name>
</gene>
<dbReference type="GO" id="GO:0005245">
    <property type="term" value="F:voltage-gated calcium channel activity"/>
    <property type="evidence" value="ECO:0007669"/>
    <property type="project" value="TreeGrafter"/>
</dbReference>
<keyword evidence="2" id="KW-0812">Transmembrane</keyword>
<accession>A0A210PYM9</accession>
<dbReference type="InterPro" id="IPR029151">
    <property type="entry name" value="Sensor-like_sf"/>
</dbReference>
<dbReference type="SUPFAM" id="SSF53300">
    <property type="entry name" value="vWA-like"/>
    <property type="match status" value="1"/>
</dbReference>
<feature type="signal peptide" evidence="3">
    <location>
        <begin position="1"/>
        <end position="19"/>
    </location>
</feature>
<keyword evidence="3" id="KW-0732">Signal</keyword>
<feature type="compositionally biased region" description="Polar residues" evidence="1">
    <location>
        <begin position="1136"/>
        <end position="1171"/>
    </location>
</feature>
<evidence type="ECO:0000256" key="1">
    <source>
        <dbReference type="SAM" id="MobiDB-lite"/>
    </source>
</evidence>
<dbReference type="PROSITE" id="PS50234">
    <property type="entry name" value="VWFA"/>
    <property type="match status" value="1"/>
</dbReference>
<dbReference type="InterPro" id="IPR036465">
    <property type="entry name" value="vWFA_dom_sf"/>
</dbReference>
<dbReference type="SMART" id="SM00327">
    <property type="entry name" value="VWA"/>
    <property type="match status" value="1"/>
</dbReference>
<dbReference type="PANTHER" id="PTHR10166:SF66">
    <property type="entry name" value="VWFA AND CACHE DOMAIN-CONTAINING PROTEIN CG16868"/>
    <property type="match status" value="1"/>
</dbReference>
<dbReference type="Gene3D" id="3.30.450.20">
    <property type="entry name" value="PAS domain"/>
    <property type="match status" value="2"/>
</dbReference>
<protein>
    <submittedName>
        <fullName evidence="5">VWFA and cache domain-containing protein 1</fullName>
    </submittedName>
</protein>
<dbReference type="Gene3D" id="3.40.50.410">
    <property type="entry name" value="von Willebrand factor, type A domain"/>
    <property type="match status" value="1"/>
</dbReference>
<keyword evidence="2" id="KW-1133">Transmembrane helix</keyword>
<proteinExistence type="predicted"/>